<sequence length="290" mass="29897">MQSVAAGGAGAGDGAFWPLVAGSVETVTAFPLYSLALALGAAAVVSSSRARRLDATETTVVAFLPWVAVAAALSVLGKTLVLPANVVPLLTAPLVYVTAFVLGGAVWILAADHLHPDSMWSVDEALAVVGVFMLAPITGVTLSLGGREVHPFWPVVAFLVAVVCTVAVWRWLDGNTPHVTAATGVLGAAVLFGHLLDGTTTLVGIDILGFAEQTPLSLRILEFAATLPTADLLGAGWLFLLVKLAVAVAVLWVVGEGMTDRPIYQHLLLGLTATAGLGPGLHNLFLYAIL</sequence>
<dbReference type="RefSeq" id="WP_267624624.1">
    <property type="nucleotide sequence ID" value="NZ_JAODIW010000009.1"/>
</dbReference>
<protein>
    <submittedName>
        <fullName evidence="2">DUF63 family protein</fullName>
    </submittedName>
</protein>
<feature type="transmembrane region" description="Helical" evidence="1">
    <location>
        <begin position="126"/>
        <end position="146"/>
    </location>
</feature>
<proteinExistence type="predicted"/>
<evidence type="ECO:0000256" key="1">
    <source>
        <dbReference type="SAM" id="Phobius"/>
    </source>
</evidence>
<feature type="transmembrane region" description="Helical" evidence="1">
    <location>
        <begin position="267"/>
        <end position="289"/>
    </location>
</feature>
<dbReference type="PANTHER" id="PTHR40700:SF1">
    <property type="entry name" value="DUF63 DOMAIN-CONTAINING PROTEIN"/>
    <property type="match status" value="1"/>
</dbReference>
<reference evidence="2 3" key="1">
    <citation type="journal article" date="2019" name="Int. J. Syst. Evol. Microbiol.">
        <title>The Global Catalogue of Microorganisms (GCM) 10K type strain sequencing project: providing services to taxonomists for standard genome sequencing and annotation.</title>
        <authorList>
            <consortium name="The Broad Institute Genomics Platform"/>
            <consortium name="The Broad Institute Genome Sequencing Center for Infectious Disease"/>
            <person name="Wu L."/>
            <person name="Ma J."/>
        </authorList>
    </citation>
    <scope>NUCLEOTIDE SEQUENCE [LARGE SCALE GENOMIC DNA]</scope>
    <source>
        <strain evidence="2 3">CGMCC 1.12553</strain>
    </source>
</reference>
<feature type="transmembrane region" description="Helical" evidence="1">
    <location>
        <begin position="179"/>
        <end position="196"/>
    </location>
</feature>
<organism evidence="2 3">
    <name type="scientific">Halobium salinum</name>
    <dbReference type="NCBI Taxonomy" id="1364940"/>
    <lineage>
        <taxon>Archaea</taxon>
        <taxon>Methanobacteriati</taxon>
        <taxon>Methanobacteriota</taxon>
        <taxon>Stenosarchaea group</taxon>
        <taxon>Halobacteria</taxon>
        <taxon>Halobacteriales</taxon>
        <taxon>Haloferacaceae</taxon>
        <taxon>Halobium</taxon>
    </lineage>
</organism>
<keyword evidence="1" id="KW-0472">Membrane</keyword>
<dbReference type="PANTHER" id="PTHR40700">
    <property type="entry name" value="HYPOTHETICAL MEMBRANE PROTEIN, CONSERVED, DUF63 FAMILY"/>
    <property type="match status" value="1"/>
</dbReference>
<gene>
    <name evidence="2" type="ORF">ACFO0N_08020</name>
</gene>
<feature type="transmembrane region" description="Helical" evidence="1">
    <location>
        <begin position="94"/>
        <end position="114"/>
    </location>
</feature>
<comment type="caution">
    <text evidence="2">The sequence shown here is derived from an EMBL/GenBank/DDBJ whole genome shotgun (WGS) entry which is preliminary data.</text>
</comment>
<evidence type="ECO:0000313" key="3">
    <source>
        <dbReference type="Proteomes" id="UP001595921"/>
    </source>
</evidence>
<feature type="transmembrane region" description="Helical" evidence="1">
    <location>
        <begin position="60"/>
        <end position="82"/>
    </location>
</feature>
<dbReference type="InterPro" id="IPR002749">
    <property type="entry name" value="DUF63"/>
</dbReference>
<feature type="transmembrane region" description="Helical" evidence="1">
    <location>
        <begin position="30"/>
        <end position="48"/>
    </location>
</feature>
<name>A0ABD5PAG9_9EURY</name>
<keyword evidence="1" id="KW-0812">Transmembrane</keyword>
<dbReference type="Proteomes" id="UP001595921">
    <property type="component" value="Unassembled WGS sequence"/>
</dbReference>
<feature type="transmembrane region" description="Helical" evidence="1">
    <location>
        <begin position="152"/>
        <end position="172"/>
    </location>
</feature>
<keyword evidence="1" id="KW-1133">Transmembrane helix</keyword>
<keyword evidence="3" id="KW-1185">Reference proteome</keyword>
<accession>A0ABD5PAG9</accession>
<evidence type="ECO:0000313" key="2">
    <source>
        <dbReference type="EMBL" id="MFC4357894.1"/>
    </source>
</evidence>
<dbReference type="Pfam" id="PF01889">
    <property type="entry name" value="DUF63"/>
    <property type="match status" value="1"/>
</dbReference>
<dbReference type="EMBL" id="JBHSDS010000005">
    <property type="protein sequence ID" value="MFC4357894.1"/>
    <property type="molecule type" value="Genomic_DNA"/>
</dbReference>
<dbReference type="AlphaFoldDB" id="A0ABD5PAG9"/>
<feature type="transmembrane region" description="Helical" evidence="1">
    <location>
        <begin position="235"/>
        <end position="255"/>
    </location>
</feature>